<organism evidence="1 2">
    <name type="scientific">Actinoplanes lutulentus</name>
    <dbReference type="NCBI Taxonomy" id="1287878"/>
    <lineage>
        <taxon>Bacteria</taxon>
        <taxon>Bacillati</taxon>
        <taxon>Actinomycetota</taxon>
        <taxon>Actinomycetes</taxon>
        <taxon>Micromonosporales</taxon>
        <taxon>Micromonosporaceae</taxon>
        <taxon>Actinoplanes</taxon>
    </lineage>
</organism>
<dbReference type="EMBL" id="QLMJ01000003">
    <property type="protein sequence ID" value="RAK40286.1"/>
    <property type="molecule type" value="Genomic_DNA"/>
</dbReference>
<dbReference type="Proteomes" id="UP000249341">
    <property type="component" value="Unassembled WGS sequence"/>
</dbReference>
<reference evidence="1 2" key="1">
    <citation type="submission" date="2018-06" db="EMBL/GenBank/DDBJ databases">
        <title>Genomic Encyclopedia of Type Strains, Phase III (KMG-III): the genomes of soil and plant-associated and newly described type strains.</title>
        <authorList>
            <person name="Whitman W."/>
        </authorList>
    </citation>
    <scope>NUCLEOTIDE SEQUENCE [LARGE SCALE GENOMIC DNA]</scope>
    <source>
        <strain evidence="1 2">CGMCC 4.7090</strain>
    </source>
</reference>
<dbReference type="RefSeq" id="WP_220091296.1">
    <property type="nucleotide sequence ID" value="NZ_JACHWI010000004.1"/>
</dbReference>
<evidence type="ECO:0000313" key="2">
    <source>
        <dbReference type="Proteomes" id="UP000249341"/>
    </source>
</evidence>
<comment type="caution">
    <text evidence="1">The sequence shown here is derived from an EMBL/GenBank/DDBJ whole genome shotgun (WGS) entry which is preliminary data.</text>
</comment>
<keyword evidence="2" id="KW-1185">Reference proteome</keyword>
<dbReference type="AlphaFoldDB" id="A0A327ZGL4"/>
<gene>
    <name evidence="1" type="ORF">B0I29_103318</name>
</gene>
<sequence length="86" mass="9262">MMEALGSYGRPFHQRGKEMALGPLNPAEVGEMLRLDPAAAFDAALVTGDLPLICASWRHDGAPRSSHGFTSLHTFFAHCLRGVKLG</sequence>
<evidence type="ECO:0000313" key="1">
    <source>
        <dbReference type="EMBL" id="RAK40286.1"/>
    </source>
</evidence>
<name>A0A327ZGL4_9ACTN</name>
<protein>
    <submittedName>
        <fullName evidence="1">Uncharacterized protein</fullName>
    </submittedName>
</protein>
<proteinExistence type="predicted"/>
<accession>A0A327ZGL4</accession>